<reference evidence="1 2" key="1">
    <citation type="submission" date="2014-12" db="EMBL/GenBank/DDBJ databases">
        <title>Draft Genome Sequences of Five Spore-Forming Food Isolates of Bacillus pumilus.</title>
        <authorList>
            <person name="de Jong A."/>
            <person name="van Heel A.J."/>
            <person name="Montalban-Lopez M."/>
            <person name="Krawczyk A.O."/>
            <person name="Berendsen E.M."/>
            <person name="Wells-Bennik M."/>
            <person name="Kuipers O.P."/>
        </authorList>
    </citation>
    <scope>NUCLEOTIDE SEQUENCE [LARGE SCALE GENOMIC DNA]</scope>
    <source>
        <strain evidence="1 2">B4127</strain>
    </source>
</reference>
<protein>
    <submittedName>
        <fullName evidence="1">Uncharacterized protein</fullName>
    </submittedName>
</protein>
<proteinExistence type="predicted"/>
<accession>A0AB34QVG1</accession>
<dbReference type="EMBL" id="JXCL01000014">
    <property type="protein sequence ID" value="KIL20128.1"/>
    <property type="molecule type" value="Genomic_DNA"/>
</dbReference>
<sequence>MIARGLFHKVKFFISIEKEMNKKRTKAAKHFCPFFFIL</sequence>
<evidence type="ECO:0000313" key="1">
    <source>
        <dbReference type="EMBL" id="KIL20128.1"/>
    </source>
</evidence>
<evidence type="ECO:0000313" key="2">
    <source>
        <dbReference type="Proteomes" id="UP000031978"/>
    </source>
</evidence>
<gene>
    <name evidence="1" type="ORF">B4127_3992</name>
</gene>
<dbReference type="Proteomes" id="UP000031978">
    <property type="component" value="Unassembled WGS sequence"/>
</dbReference>
<organism evidence="1 2">
    <name type="scientific">Bacillus pumilus</name>
    <name type="common">Bacillus mesentericus</name>
    <dbReference type="NCBI Taxonomy" id="1408"/>
    <lineage>
        <taxon>Bacteria</taxon>
        <taxon>Bacillati</taxon>
        <taxon>Bacillota</taxon>
        <taxon>Bacilli</taxon>
        <taxon>Bacillales</taxon>
        <taxon>Bacillaceae</taxon>
        <taxon>Bacillus</taxon>
    </lineage>
</organism>
<comment type="caution">
    <text evidence="1">The sequence shown here is derived from an EMBL/GenBank/DDBJ whole genome shotgun (WGS) entry which is preliminary data.</text>
</comment>
<dbReference type="AlphaFoldDB" id="A0AB34QVG1"/>
<name>A0AB34QVG1_BACPU</name>